<accession>A0ABQ4P0V0</accession>
<proteinExistence type="predicted"/>
<dbReference type="InterPro" id="IPR011646">
    <property type="entry name" value="KAP_P-loop"/>
</dbReference>
<dbReference type="EMBL" id="BPEU01000013">
    <property type="protein sequence ID" value="GIU41129.1"/>
    <property type="molecule type" value="Genomic_DNA"/>
</dbReference>
<evidence type="ECO:0000313" key="4">
    <source>
        <dbReference type="Proteomes" id="UP000773469"/>
    </source>
</evidence>
<feature type="coiled-coil region" evidence="1">
    <location>
        <begin position="149"/>
        <end position="176"/>
    </location>
</feature>
<feature type="domain" description="KAP NTPase" evidence="2">
    <location>
        <begin position="16"/>
        <end position="317"/>
    </location>
</feature>
<keyword evidence="1" id="KW-0175">Coiled coil</keyword>
<dbReference type="Pfam" id="PF07693">
    <property type="entry name" value="KAP_NTPase"/>
    <property type="match status" value="1"/>
</dbReference>
<dbReference type="RefSeq" id="WP_220756973.1">
    <property type="nucleotide sequence ID" value="NZ_BPEU01000013.1"/>
</dbReference>
<name>A0ABQ4P0V0_SHECO</name>
<reference evidence="3 4" key="1">
    <citation type="submission" date="2021-05" db="EMBL/GenBank/DDBJ databases">
        <title>Molecular characterization for Shewanella algae harboring chromosomal blaOXA-55-like strains isolated from clinical and environment sample.</title>
        <authorList>
            <person name="Ohama Y."/>
            <person name="Aoki K."/>
            <person name="Harada S."/>
            <person name="Moriya K."/>
            <person name="Ishii Y."/>
            <person name="Tateda K."/>
        </authorList>
    </citation>
    <scope>NUCLEOTIDE SEQUENCE [LARGE SCALE GENOMIC DNA]</scope>
    <source>
        <strain evidence="3 4">MBTL60-118</strain>
    </source>
</reference>
<dbReference type="InterPro" id="IPR027417">
    <property type="entry name" value="P-loop_NTPase"/>
</dbReference>
<comment type="caution">
    <text evidence="3">The sequence shown here is derived from an EMBL/GenBank/DDBJ whole genome shotgun (WGS) entry which is preliminary data.</text>
</comment>
<protein>
    <submittedName>
        <fullName evidence="3">ATPase AAA</fullName>
    </submittedName>
</protein>
<evidence type="ECO:0000313" key="3">
    <source>
        <dbReference type="EMBL" id="GIU41129.1"/>
    </source>
</evidence>
<gene>
    <name evidence="3" type="ORF">TUM3794_20950</name>
</gene>
<dbReference type="Proteomes" id="UP000773469">
    <property type="component" value="Unassembled WGS sequence"/>
</dbReference>
<dbReference type="Gene3D" id="3.40.50.300">
    <property type="entry name" value="P-loop containing nucleotide triphosphate hydrolases"/>
    <property type="match status" value="1"/>
</dbReference>
<organism evidence="3 4">
    <name type="scientific">Shewanella colwelliana</name>
    <name type="common">Alteromonas colwelliana</name>
    <dbReference type="NCBI Taxonomy" id="23"/>
    <lineage>
        <taxon>Bacteria</taxon>
        <taxon>Pseudomonadati</taxon>
        <taxon>Pseudomonadota</taxon>
        <taxon>Gammaproteobacteria</taxon>
        <taxon>Alteromonadales</taxon>
        <taxon>Shewanellaceae</taxon>
        <taxon>Shewanella</taxon>
    </lineage>
</organism>
<dbReference type="SUPFAM" id="SSF52540">
    <property type="entry name" value="P-loop containing nucleoside triphosphate hydrolases"/>
    <property type="match status" value="1"/>
</dbReference>
<sequence>MKNITFAERDDFKRKSVAEKVSLLLESPIDVSPMVIDGGWGTGKTEFCHKLINLMMEKDSHHLIYVDAFQADHADEPLLTILAEILKVLPEGEQREGFVQKILPTVRYGLKTLAKAGVAHILKQDTDTVFDEFDKEIQQIADKAIDSSVESLLKDHIKANESLETLQKTMADLTEEKPIIIFIDELDRCRPDFAVSLLEVIKHTFSVNGVQFVLITNSNQLKASINHRYGDSVNAQQYLDKFLKFTFILPNSFSESTGYAKSLASVHHYRNLVSQSPILGTLNLTENAEFSFISHIIKVQHLSLREVETLVRYIEIYQQLSGEGALGTNIVFGYRLLRLFGVVLFCFNKQIASSLTQSRADAKQIAEYLGEHQIVPIREGGLDAEHHQVILTMIAQECWYNSGLFEPNDEHHDSEWHHLIEAYFRRGGFPPKKGERSKITVEAIQTLNLM</sequence>
<evidence type="ECO:0000259" key="2">
    <source>
        <dbReference type="Pfam" id="PF07693"/>
    </source>
</evidence>
<evidence type="ECO:0000256" key="1">
    <source>
        <dbReference type="SAM" id="Coils"/>
    </source>
</evidence>
<keyword evidence="4" id="KW-1185">Reference proteome</keyword>